<reference evidence="2" key="1">
    <citation type="submission" date="2018-04" db="EMBL/GenBank/DDBJ databases">
        <title>WGS assembly of Panicum hallii.</title>
        <authorList>
            <person name="Lovell J."/>
            <person name="Jenkins J."/>
            <person name="Lowry D."/>
            <person name="Mamidi S."/>
            <person name="Sreedasyam A."/>
            <person name="Weng X."/>
            <person name="Barry K."/>
            <person name="Bonette J."/>
            <person name="Campitelli B."/>
            <person name="Daum C."/>
            <person name="Gordon S."/>
            <person name="Gould B."/>
            <person name="Lipzen A."/>
            <person name="Macqueen A."/>
            <person name="Palacio-Mejia J."/>
            <person name="Plott C."/>
            <person name="Shakirov E."/>
            <person name="Shu S."/>
            <person name="Yoshinaga Y."/>
            <person name="Zane M."/>
            <person name="Rokhsar D."/>
            <person name="Grimwood J."/>
            <person name="Schmutz J."/>
            <person name="Juenger T."/>
        </authorList>
    </citation>
    <scope>NUCLEOTIDE SEQUENCE [LARGE SCALE GENOMIC DNA]</scope>
    <source>
        <strain evidence="2">FIL2</strain>
    </source>
</reference>
<dbReference type="Gramene" id="PAN42345">
    <property type="protein sequence ID" value="PAN42345"/>
    <property type="gene ID" value="PAHAL_8G107100"/>
</dbReference>
<sequence>MAQRGFSSLLGAPPEARTKTASPPPEGIDREPTTAKQRAAKDQGAVVGQVSGEREMGDEEVGVAAKMVGKKKKNKGAPIVVHHFPFHCRPGLL</sequence>
<proteinExistence type="predicted"/>
<organism evidence="2">
    <name type="scientific">Panicum hallii</name>
    <dbReference type="NCBI Taxonomy" id="206008"/>
    <lineage>
        <taxon>Eukaryota</taxon>
        <taxon>Viridiplantae</taxon>
        <taxon>Streptophyta</taxon>
        <taxon>Embryophyta</taxon>
        <taxon>Tracheophyta</taxon>
        <taxon>Spermatophyta</taxon>
        <taxon>Magnoliopsida</taxon>
        <taxon>Liliopsida</taxon>
        <taxon>Poales</taxon>
        <taxon>Poaceae</taxon>
        <taxon>PACMAD clade</taxon>
        <taxon>Panicoideae</taxon>
        <taxon>Panicodae</taxon>
        <taxon>Paniceae</taxon>
        <taxon>Panicinae</taxon>
        <taxon>Panicum</taxon>
        <taxon>Panicum sect. Panicum</taxon>
    </lineage>
</organism>
<feature type="region of interest" description="Disordered" evidence="1">
    <location>
        <begin position="1"/>
        <end position="58"/>
    </location>
</feature>
<protein>
    <submittedName>
        <fullName evidence="2">Uncharacterized protein</fullName>
    </submittedName>
</protein>
<gene>
    <name evidence="2" type="ORF">PAHAL_8G107100</name>
</gene>
<dbReference type="Proteomes" id="UP000243499">
    <property type="component" value="Chromosome 8"/>
</dbReference>
<name>A0A2S3IDX8_9POAL</name>
<evidence type="ECO:0000313" key="2">
    <source>
        <dbReference type="EMBL" id="PAN42345.1"/>
    </source>
</evidence>
<accession>A0A2S3IDX8</accession>
<evidence type="ECO:0000256" key="1">
    <source>
        <dbReference type="SAM" id="MobiDB-lite"/>
    </source>
</evidence>
<dbReference type="AlphaFoldDB" id="A0A2S3IDX8"/>
<dbReference type="EMBL" id="CM008053">
    <property type="protein sequence ID" value="PAN42345.1"/>
    <property type="molecule type" value="Genomic_DNA"/>
</dbReference>